<proteinExistence type="predicted"/>
<dbReference type="Proteomes" id="UP001549366">
    <property type="component" value="Unassembled WGS sequence"/>
</dbReference>
<dbReference type="Pfam" id="PF01609">
    <property type="entry name" value="DDE_Tnp_1"/>
    <property type="match status" value="1"/>
</dbReference>
<name>A0ABV2SLH1_9GAMM</name>
<evidence type="ECO:0000313" key="3">
    <source>
        <dbReference type="Proteomes" id="UP001549366"/>
    </source>
</evidence>
<feature type="domain" description="Transposase IS4-like" evidence="1">
    <location>
        <begin position="4"/>
        <end position="51"/>
    </location>
</feature>
<dbReference type="InterPro" id="IPR047647">
    <property type="entry name" value="ISAs1_transpos"/>
</dbReference>
<dbReference type="PANTHER" id="PTHR30298:SF0">
    <property type="entry name" value="PROTEIN YBFL-RELATED"/>
    <property type="match status" value="1"/>
</dbReference>
<dbReference type="InterPro" id="IPR051698">
    <property type="entry name" value="Transposase_11-like"/>
</dbReference>
<comment type="caution">
    <text evidence="2">The sequence shown here is derived from an EMBL/GenBank/DDBJ whole genome shotgun (WGS) entry which is preliminary data.</text>
</comment>
<sequence>MIRYFISSRQLSAEEVLHATRRHWLVEIQLHWVLDVAFDEDRCRAREGFATENLELPGKWRLTFSNWTLQ</sequence>
<accession>A0ABV2SLH1</accession>
<evidence type="ECO:0000313" key="2">
    <source>
        <dbReference type="EMBL" id="MET4758619.1"/>
    </source>
</evidence>
<dbReference type="PANTHER" id="PTHR30298">
    <property type="entry name" value="H REPEAT-ASSOCIATED PREDICTED TRANSPOSASE"/>
    <property type="match status" value="1"/>
</dbReference>
<evidence type="ECO:0000259" key="1">
    <source>
        <dbReference type="Pfam" id="PF01609"/>
    </source>
</evidence>
<reference evidence="2 3" key="1">
    <citation type="submission" date="2024-06" db="EMBL/GenBank/DDBJ databases">
        <title>Genomic Encyclopedia of Type Strains, Phase V (KMG-V): Genome sequencing to study the core and pangenomes of soil and plant-associated prokaryotes.</title>
        <authorList>
            <person name="Whitman W."/>
        </authorList>
    </citation>
    <scope>NUCLEOTIDE SEQUENCE [LARGE SCALE GENOMIC DNA]</scope>
    <source>
        <strain evidence="2 3">NE40</strain>
    </source>
</reference>
<dbReference type="NCBIfam" id="NF033564">
    <property type="entry name" value="transpos_ISAs1"/>
    <property type="match status" value="1"/>
</dbReference>
<dbReference type="EMBL" id="JBEWTB010000002">
    <property type="protein sequence ID" value="MET4758619.1"/>
    <property type="molecule type" value="Genomic_DNA"/>
</dbReference>
<gene>
    <name evidence="2" type="ORF">V5J35_003811</name>
</gene>
<keyword evidence="3" id="KW-1185">Reference proteome</keyword>
<protein>
    <submittedName>
        <fullName evidence="2">Transposase YbfD/YdcC</fullName>
    </submittedName>
</protein>
<dbReference type="InterPro" id="IPR002559">
    <property type="entry name" value="Transposase_11"/>
</dbReference>
<organism evidence="2 3">
    <name type="scientific">Endozoicomonas lisbonensis</name>
    <dbReference type="NCBI Taxonomy" id="3120522"/>
    <lineage>
        <taxon>Bacteria</taxon>
        <taxon>Pseudomonadati</taxon>
        <taxon>Pseudomonadota</taxon>
        <taxon>Gammaproteobacteria</taxon>
        <taxon>Oceanospirillales</taxon>
        <taxon>Endozoicomonadaceae</taxon>
        <taxon>Endozoicomonas</taxon>
    </lineage>
</organism>